<comment type="caution">
    <text evidence="1">The sequence shown here is derived from an EMBL/GenBank/DDBJ whole genome shotgun (WGS) entry which is preliminary data.</text>
</comment>
<dbReference type="EMBL" id="JAGFNK010000144">
    <property type="protein sequence ID" value="KAI9507018.1"/>
    <property type="molecule type" value="Genomic_DNA"/>
</dbReference>
<reference evidence="1" key="1">
    <citation type="submission" date="2021-03" db="EMBL/GenBank/DDBJ databases">
        <title>Evolutionary priming and transition to the ectomycorrhizal habit in an iconic lineage of mushroom-forming fungi: is preadaptation a requirement?</title>
        <authorList>
            <consortium name="DOE Joint Genome Institute"/>
            <person name="Looney B.P."/>
            <person name="Miyauchi S."/>
            <person name="Morin E."/>
            <person name="Drula E."/>
            <person name="Courty P.E."/>
            <person name="Chicoki N."/>
            <person name="Fauchery L."/>
            <person name="Kohler A."/>
            <person name="Kuo A."/>
            <person name="LaButti K."/>
            <person name="Pangilinan J."/>
            <person name="Lipzen A."/>
            <person name="Riley R."/>
            <person name="Andreopoulos W."/>
            <person name="He G."/>
            <person name="Johnson J."/>
            <person name="Barry K.W."/>
            <person name="Grigoriev I.V."/>
            <person name="Nagy L."/>
            <person name="Hibbett D."/>
            <person name="Henrissat B."/>
            <person name="Matheny P.B."/>
            <person name="Labbe J."/>
            <person name="Martin A.F."/>
        </authorList>
    </citation>
    <scope>NUCLEOTIDE SEQUENCE</scope>
    <source>
        <strain evidence="1">BPL698</strain>
    </source>
</reference>
<evidence type="ECO:0000313" key="2">
    <source>
        <dbReference type="Proteomes" id="UP001207468"/>
    </source>
</evidence>
<gene>
    <name evidence="1" type="ORF">F5148DRAFT_981973</name>
</gene>
<sequence>MSTFDSAHPLRTFLQFQLASDDAAVLNLPHVVQFLSPQHFKPSPHLQKWSTRINSLIHSKDPGARWAGLSIACRTSTLSRELMLENARGWVSAALPLFSKQEPLPTLKAATRLLTHIFSVAIDNPEFQRQIASPNVPKFSLALIAIVEDHPSRELKLLALDALYVLVPLYPTLFKPLHGRLCALCFRQFDCPAGRPTDVPFAQATSRLYSVLPVTGGKVGAASLWRKSVDEILSIGWRSLSAVRSSVPANVTPPKQYQPFQEDATVSIPLNLDRLRCAVLALCDLLTYICSPSGLPLQEPFQLPLGALVSFNQALLSRTHDNVKENSHVETSVRAMETAVVPEICALGCDLLSRLATCAERHLTPHSGRFTSIILFHLELAPPPDRHVEFLRALVSLLANAHTMHSQLLLNRIVRVLLSTLSVLLPTQSDISNDRESTVSSKGRRGRKRAHDYEGDEIFGITTNVICPTATHKTMTLTTLDALRLILQNPYLPPATYSLISRLLLGLNVWLPSLHPTRLSNDQSFHALLLRGFQGTSIDLSADTRGVIGRSLGLIMHGLQEPIDDPATSTITLRTIDRLLHPRFPWLVRAPPYTELLPLLRTEESVEERELRESLHISVGPPARATGTTGPANQRSMPTLALDSGPLPLPPNPDTLPNVNEPKTPALEPLSSPRYYQAATPDLRPATPPNLHNLSPPVQSPGQGSSDSKDPLRPSQALDVPSSLMSGVASAPESRFGAVLEATNAVDDDDDDNEDMPSIDMGSDSD</sequence>
<proteinExistence type="predicted"/>
<name>A0ACC0U5N6_9AGAM</name>
<keyword evidence="2" id="KW-1185">Reference proteome</keyword>
<dbReference type="Proteomes" id="UP001207468">
    <property type="component" value="Unassembled WGS sequence"/>
</dbReference>
<evidence type="ECO:0000313" key="1">
    <source>
        <dbReference type="EMBL" id="KAI9507018.1"/>
    </source>
</evidence>
<accession>A0ACC0U5N6</accession>
<protein>
    <submittedName>
        <fullName evidence="1">rRNA processing/ribosome biogenesis-domain-containing protein</fullName>
    </submittedName>
</protein>
<organism evidence="1 2">
    <name type="scientific">Russula earlei</name>
    <dbReference type="NCBI Taxonomy" id="71964"/>
    <lineage>
        <taxon>Eukaryota</taxon>
        <taxon>Fungi</taxon>
        <taxon>Dikarya</taxon>
        <taxon>Basidiomycota</taxon>
        <taxon>Agaricomycotina</taxon>
        <taxon>Agaricomycetes</taxon>
        <taxon>Russulales</taxon>
        <taxon>Russulaceae</taxon>
        <taxon>Russula</taxon>
    </lineage>
</organism>